<organism evidence="7 8">
    <name type="scientific">Methanolapillus ohkumae</name>
    <dbReference type="NCBI Taxonomy" id="3028298"/>
    <lineage>
        <taxon>Archaea</taxon>
        <taxon>Methanobacteriati</taxon>
        <taxon>Methanobacteriota</taxon>
        <taxon>Stenosarchaea group</taxon>
        <taxon>Methanomicrobia</taxon>
        <taxon>Methanosarcinales</taxon>
        <taxon>Methanosarcinaceae</taxon>
        <taxon>Methanolapillus</taxon>
    </lineage>
</organism>
<accession>A0AA96V671</accession>
<dbReference type="InterPro" id="IPR051087">
    <property type="entry name" value="Mitochondrial_ACSM"/>
</dbReference>
<keyword evidence="2 7" id="KW-0436">Ligase</keyword>
<evidence type="ECO:0000256" key="1">
    <source>
        <dbReference type="ARBA" id="ARBA00006432"/>
    </source>
</evidence>
<dbReference type="GO" id="GO:0003987">
    <property type="term" value="F:acetate-CoA ligase activity"/>
    <property type="evidence" value="ECO:0007669"/>
    <property type="project" value="UniProtKB-EC"/>
</dbReference>
<keyword evidence="8" id="KW-1185">Reference proteome</keyword>
<dbReference type="Pfam" id="PF13193">
    <property type="entry name" value="AMP-binding_C"/>
    <property type="match status" value="1"/>
</dbReference>
<evidence type="ECO:0000313" key="8">
    <source>
        <dbReference type="Proteomes" id="UP001304970"/>
    </source>
</evidence>
<dbReference type="GO" id="GO:0006633">
    <property type="term" value="P:fatty acid biosynthetic process"/>
    <property type="evidence" value="ECO:0007669"/>
    <property type="project" value="TreeGrafter"/>
</dbReference>
<dbReference type="Pfam" id="PF00501">
    <property type="entry name" value="AMP-binding"/>
    <property type="match status" value="1"/>
</dbReference>
<dbReference type="InterPro" id="IPR020845">
    <property type="entry name" value="AMP-binding_CS"/>
</dbReference>
<dbReference type="Gene3D" id="3.40.50.12780">
    <property type="entry name" value="N-terminal domain of ligase-like"/>
    <property type="match status" value="1"/>
</dbReference>
<dbReference type="GO" id="GO:0006637">
    <property type="term" value="P:acyl-CoA metabolic process"/>
    <property type="evidence" value="ECO:0007669"/>
    <property type="project" value="TreeGrafter"/>
</dbReference>
<dbReference type="EC" id="6.2.1.1" evidence="7"/>
<keyword evidence="4" id="KW-0067">ATP-binding</keyword>
<evidence type="ECO:0000259" key="6">
    <source>
        <dbReference type="Pfam" id="PF13193"/>
    </source>
</evidence>
<reference evidence="7 8" key="1">
    <citation type="submission" date="2023-07" db="EMBL/GenBank/DDBJ databases">
        <title>Closed genome sequence of Methanosarcinaceae archaeon Am2.</title>
        <authorList>
            <person name="Poehlein A."/>
            <person name="Protasov E."/>
            <person name="Platt K."/>
            <person name="Reeh H."/>
            <person name="Daniel R."/>
            <person name="Brune A."/>
        </authorList>
    </citation>
    <scope>NUCLEOTIDE SEQUENCE [LARGE SCALE GENOMIC DNA]</scope>
    <source>
        <strain evidence="7 8">Am2</strain>
    </source>
</reference>
<dbReference type="InterPro" id="IPR000873">
    <property type="entry name" value="AMP-dep_synth/lig_dom"/>
</dbReference>
<keyword evidence="3" id="KW-0547">Nucleotide-binding</keyword>
<dbReference type="Proteomes" id="UP001304970">
    <property type="component" value="Chromosome"/>
</dbReference>
<evidence type="ECO:0000313" key="7">
    <source>
        <dbReference type="EMBL" id="WNY26605.1"/>
    </source>
</evidence>
<dbReference type="GO" id="GO:0004321">
    <property type="term" value="F:fatty-acyl-CoA synthase activity"/>
    <property type="evidence" value="ECO:0007669"/>
    <property type="project" value="TreeGrafter"/>
</dbReference>
<dbReference type="GO" id="GO:0015645">
    <property type="term" value="F:fatty acid ligase activity"/>
    <property type="evidence" value="ECO:0007669"/>
    <property type="project" value="TreeGrafter"/>
</dbReference>
<name>A0AA96V671_9EURY</name>
<feature type="domain" description="AMP-binding enzyme C-terminal" evidence="6">
    <location>
        <begin position="487"/>
        <end position="567"/>
    </location>
</feature>
<evidence type="ECO:0000256" key="4">
    <source>
        <dbReference type="ARBA" id="ARBA00022840"/>
    </source>
</evidence>
<dbReference type="FunFam" id="3.30.300.30:FF:000005">
    <property type="entry name" value="Acyl-coenzyme A synthetase ACSM5, mitochondrial"/>
    <property type="match status" value="1"/>
</dbReference>
<evidence type="ECO:0000259" key="5">
    <source>
        <dbReference type="Pfam" id="PF00501"/>
    </source>
</evidence>
<dbReference type="PROSITE" id="PS00455">
    <property type="entry name" value="AMP_BINDING"/>
    <property type="match status" value="1"/>
</dbReference>
<dbReference type="PANTHER" id="PTHR43605">
    <property type="entry name" value="ACYL-COENZYME A SYNTHETASE"/>
    <property type="match status" value="1"/>
</dbReference>
<proteinExistence type="inferred from homology"/>
<dbReference type="AlphaFoldDB" id="A0AA96V671"/>
<dbReference type="GeneID" id="89227780"/>
<dbReference type="InterPro" id="IPR025110">
    <property type="entry name" value="AMP-bd_C"/>
</dbReference>
<dbReference type="InterPro" id="IPR045851">
    <property type="entry name" value="AMP-bd_C_sf"/>
</dbReference>
<protein>
    <submittedName>
        <fullName evidence="7">Acetyl-coenzyme A synthetase</fullName>
        <ecNumber evidence="7">6.2.1.1</ecNumber>
    </submittedName>
</protein>
<comment type="similarity">
    <text evidence="1">Belongs to the ATP-dependent AMP-binding enzyme family.</text>
</comment>
<dbReference type="InterPro" id="IPR042099">
    <property type="entry name" value="ANL_N_sf"/>
</dbReference>
<evidence type="ECO:0000256" key="2">
    <source>
        <dbReference type="ARBA" id="ARBA00022598"/>
    </source>
</evidence>
<dbReference type="RefSeq" id="WP_338098128.1">
    <property type="nucleotide sequence ID" value="NZ_CP131061.1"/>
</dbReference>
<sequence length="584" mass="65484">MSANNDVALSRGGNLVHLFVPKTKFESYEDFKTSFQLHIPDDFNFAYDVVDRYAAANPEKIAIVWCDDHGGEIILSFGDLKRESDKTANLFASHGIGKGSTVILTLKSRYEFWICLVALHKLGAVAVPATHMLKKRDIIYRLEKSKACAVVSISEGNLDLIFDEAIADTKLSKFKKFIVGKSSSGTSGWIDFSAGVEKMSADFPRPAGNQAVTSSDDMLYYFSSGTTGFPKMIAHKFSYPLGHIITAGYWQNVQNNGLHYTMADSGWAKCVWGKIYGQWIWGTAVFVYDFDEFDAKNMLEKVSKYGVTTFCAPPTIYRFFIKEDLSQYNFSTVQYCTVAGEPLNPEVYEKFKLYTGLSLMEGFGQTEIIAAIATFPWIVAKPGSMGKPAPGYDIVLLNPEGRECDVGEEGEITIRINIDAKDAKPNDLPPGFFFGYKYDDEKTQDSWHDGFYHTGDTAWKDEDGYFWFVGRTDDIIKSSGYKIGPFEVESALIQHPGVLECAITGVPDPVRGQVVKATIVLTKDYKNKASDALKKELQEHVKKITAPYKYPRVIEFVDVLPKTISGKIRRVEIREQDKQDQVRK</sequence>
<dbReference type="SUPFAM" id="SSF56801">
    <property type="entry name" value="Acetyl-CoA synthetase-like"/>
    <property type="match status" value="1"/>
</dbReference>
<gene>
    <name evidence="7" type="primary">acsA</name>
    <name evidence="7" type="ORF">MsAm2_03770</name>
</gene>
<feature type="domain" description="AMP-dependent synthetase/ligase" evidence="5">
    <location>
        <begin position="51"/>
        <end position="415"/>
    </location>
</feature>
<dbReference type="GO" id="GO:0005524">
    <property type="term" value="F:ATP binding"/>
    <property type="evidence" value="ECO:0007669"/>
    <property type="project" value="UniProtKB-KW"/>
</dbReference>
<dbReference type="Gene3D" id="3.30.300.30">
    <property type="match status" value="1"/>
</dbReference>
<dbReference type="PANTHER" id="PTHR43605:SF10">
    <property type="entry name" value="ACYL-COA SYNTHETASE MEDIUM CHAIN FAMILY MEMBER 3"/>
    <property type="match status" value="1"/>
</dbReference>
<evidence type="ECO:0000256" key="3">
    <source>
        <dbReference type="ARBA" id="ARBA00022741"/>
    </source>
</evidence>
<dbReference type="EMBL" id="CP131061">
    <property type="protein sequence ID" value="WNY26605.1"/>
    <property type="molecule type" value="Genomic_DNA"/>
</dbReference>